<keyword evidence="3" id="KW-0812">Transmembrane</keyword>
<evidence type="ECO:0000256" key="6">
    <source>
        <dbReference type="ARBA" id="ARBA00023315"/>
    </source>
</evidence>
<feature type="compositionally biased region" description="Basic and acidic residues" evidence="7">
    <location>
        <begin position="89"/>
        <end position="112"/>
    </location>
</feature>
<comment type="caution">
    <text evidence="8">The sequence shown here is derived from an EMBL/GenBank/DDBJ whole genome shotgun (WGS) entry which is preliminary data.</text>
</comment>
<dbReference type="AlphaFoldDB" id="A0AAN8XVN4"/>
<dbReference type="InterPro" id="IPR004299">
    <property type="entry name" value="MBOAT_fam"/>
</dbReference>
<protein>
    <submittedName>
        <fullName evidence="8">Uncharacterized protein</fullName>
    </submittedName>
</protein>
<dbReference type="GO" id="GO:0030258">
    <property type="term" value="P:lipid modification"/>
    <property type="evidence" value="ECO:0007669"/>
    <property type="project" value="TreeGrafter"/>
</dbReference>
<sequence>MLITGLKMPLVVLRSKDYCRFLYSNVIIAATHMLQDKLLKKPSALQYFSYMLNFHSVLAGPFFMFADYQDFIEGTHYAKRSLHHAKAKNSLDDNRNKSPADAKVIKPMKPEDEPNPFSVSILKASFSFMCAFVTVVLLPKFPISHLTGK</sequence>
<accession>A0AAN8XVN4</accession>
<name>A0AAN8XVN4_HALRR</name>
<evidence type="ECO:0000256" key="1">
    <source>
        <dbReference type="ARBA" id="ARBA00004141"/>
    </source>
</evidence>
<evidence type="ECO:0000256" key="7">
    <source>
        <dbReference type="SAM" id="MobiDB-lite"/>
    </source>
</evidence>
<proteinExistence type="predicted"/>
<keyword evidence="6" id="KW-0012">Acyltransferase</keyword>
<dbReference type="GO" id="GO:0016020">
    <property type="term" value="C:membrane"/>
    <property type="evidence" value="ECO:0007669"/>
    <property type="project" value="UniProtKB-SubCell"/>
</dbReference>
<dbReference type="EMBL" id="JAXCGZ010001669">
    <property type="protein sequence ID" value="KAK7085205.1"/>
    <property type="molecule type" value="Genomic_DNA"/>
</dbReference>
<feature type="region of interest" description="Disordered" evidence="7">
    <location>
        <begin position="88"/>
        <end position="113"/>
    </location>
</feature>
<keyword evidence="2" id="KW-0808">Transferase</keyword>
<keyword evidence="4" id="KW-1133">Transmembrane helix</keyword>
<keyword evidence="9" id="KW-1185">Reference proteome</keyword>
<evidence type="ECO:0000256" key="5">
    <source>
        <dbReference type="ARBA" id="ARBA00023136"/>
    </source>
</evidence>
<evidence type="ECO:0000313" key="8">
    <source>
        <dbReference type="EMBL" id="KAK7085205.1"/>
    </source>
</evidence>
<organism evidence="8 9">
    <name type="scientific">Halocaridina rubra</name>
    <name type="common">Hawaiian red shrimp</name>
    <dbReference type="NCBI Taxonomy" id="373956"/>
    <lineage>
        <taxon>Eukaryota</taxon>
        <taxon>Metazoa</taxon>
        <taxon>Ecdysozoa</taxon>
        <taxon>Arthropoda</taxon>
        <taxon>Crustacea</taxon>
        <taxon>Multicrustacea</taxon>
        <taxon>Malacostraca</taxon>
        <taxon>Eumalacostraca</taxon>
        <taxon>Eucarida</taxon>
        <taxon>Decapoda</taxon>
        <taxon>Pleocyemata</taxon>
        <taxon>Caridea</taxon>
        <taxon>Atyoidea</taxon>
        <taxon>Atyidae</taxon>
        <taxon>Halocaridina</taxon>
    </lineage>
</organism>
<evidence type="ECO:0000256" key="3">
    <source>
        <dbReference type="ARBA" id="ARBA00022692"/>
    </source>
</evidence>
<keyword evidence="5" id="KW-0472">Membrane</keyword>
<dbReference type="Pfam" id="PF03062">
    <property type="entry name" value="MBOAT"/>
    <property type="match status" value="1"/>
</dbReference>
<evidence type="ECO:0000256" key="4">
    <source>
        <dbReference type="ARBA" id="ARBA00022989"/>
    </source>
</evidence>
<dbReference type="GO" id="GO:0016746">
    <property type="term" value="F:acyltransferase activity"/>
    <property type="evidence" value="ECO:0007669"/>
    <property type="project" value="UniProtKB-KW"/>
</dbReference>
<dbReference type="InterPro" id="IPR049941">
    <property type="entry name" value="LPLAT_7/PORCN-like"/>
</dbReference>
<evidence type="ECO:0000256" key="2">
    <source>
        <dbReference type="ARBA" id="ARBA00022679"/>
    </source>
</evidence>
<gene>
    <name evidence="8" type="ORF">SK128_007375</name>
</gene>
<dbReference type="PANTHER" id="PTHR13906">
    <property type="entry name" value="PORCUPINE"/>
    <property type="match status" value="1"/>
</dbReference>
<comment type="subcellular location">
    <subcellularLocation>
        <location evidence="1">Membrane</location>
        <topology evidence="1">Multi-pass membrane protein</topology>
    </subcellularLocation>
</comment>
<evidence type="ECO:0000313" key="9">
    <source>
        <dbReference type="Proteomes" id="UP001381693"/>
    </source>
</evidence>
<reference evidence="8 9" key="1">
    <citation type="submission" date="2023-11" db="EMBL/GenBank/DDBJ databases">
        <title>Halocaridina rubra genome assembly.</title>
        <authorList>
            <person name="Smith C."/>
        </authorList>
    </citation>
    <scope>NUCLEOTIDE SEQUENCE [LARGE SCALE GENOMIC DNA]</scope>
    <source>
        <strain evidence="8">EP-1</strain>
        <tissue evidence="8">Whole</tissue>
    </source>
</reference>
<dbReference type="PANTHER" id="PTHR13906:SF4">
    <property type="entry name" value="LYSOPHOSPHOLIPID ACYLTRANSFERASE 6"/>
    <property type="match status" value="1"/>
</dbReference>
<dbReference type="Proteomes" id="UP001381693">
    <property type="component" value="Unassembled WGS sequence"/>
</dbReference>